<comment type="caution">
    <text evidence="18">The sequence shown here is derived from an EMBL/GenBank/DDBJ whole genome shotgun (WGS) entry which is preliminary data.</text>
</comment>
<comment type="cofactor">
    <cofactor evidence="14 16">
        <name>Zn(2+)</name>
        <dbReference type="ChEBI" id="CHEBI:29105"/>
    </cofactor>
    <text evidence="14 16">Binds 1 zinc ion per subunit.</text>
</comment>
<evidence type="ECO:0000313" key="19">
    <source>
        <dbReference type="Proteomes" id="UP001165135"/>
    </source>
</evidence>
<evidence type="ECO:0000259" key="17">
    <source>
        <dbReference type="Pfam" id="PF02163"/>
    </source>
</evidence>
<accession>A0A9W6RT97</accession>
<evidence type="ECO:0000256" key="10">
    <source>
        <dbReference type="ARBA" id="ARBA00022989"/>
    </source>
</evidence>
<dbReference type="Pfam" id="PF02163">
    <property type="entry name" value="Peptidase_M50"/>
    <property type="match status" value="2"/>
</dbReference>
<keyword evidence="13 14" id="KW-0472">Membrane</keyword>
<dbReference type="Gene3D" id="3.10.580.10">
    <property type="entry name" value="CBS-domain"/>
    <property type="match status" value="1"/>
</dbReference>
<evidence type="ECO:0000256" key="9">
    <source>
        <dbReference type="ARBA" id="ARBA00022833"/>
    </source>
</evidence>
<comment type="subcellular location">
    <subcellularLocation>
        <location evidence="1 14">Cell membrane</location>
        <topology evidence="1 14">Multi-pass membrane protein</topology>
    </subcellularLocation>
</comment>
<evidence type="ECO:0000256" key="7">
    <source>
        <dbReference type="ARBA" id="ARBA00022737"/>
    </source>
</evidence>
<sequence length="402" mass="41292">MDVPRPAARAESGAWVTIEGVAMKQNLRLGHVAGIPVGVNWSVVVILVLIADIVAVNVLPRADAGRSASVYWAIAIPTALLFLASLLAHEGAHAAVARRRGLGVRSITLWMLGGVAQLDSEPKTARTDLAVAAAGPLTSLAVGGVLFGAAEGASSAGAPGVIVAALAWTGATNGFLAVFNLLPGAPLDGGRILRALVWMRCGDRSRGDRVATAAGQVMGAALAGAGVAQLIFLSQTGGLWLMLIGWFLMWTAGAEARSRATQEAAAGVRVRDLMVPEPECAPSWQPIGEFIASVAARSRQSAFPVTGFGGEPCGVVTLARLTRVPPGRAGDRIDSVAVALPADYLAAPEDPVAPLAGRLPLAGTVLAVVVADHRVVGMVTAEDLGRLVQQSRLRAKCAPRPD</sequence>
<feature type="active site" evidence="15">
    <location>
        <position position="90"/>
    </location>
</feature>
<evidence type="ECO:0000256" key="1">
    <source>
        <dbReference type="ARBA" id="ARBA00004651"/>
    </source>
</evidence>
<keyword evidence="8 14" id="KW-0378">Hydrolase</keyword>
<dbReference type="InterPro" id="IPR046342">
    <property type="entry name" value="CBS_dom_sf"/>
</dbReference>
<name>A0A9W6RT97_9ACTN</name>
<feature type="transmembrane region" description="Helical" evidence="14">
    <location>
        <begin position="227"/>
        <end position="249"/>
    </location>
</feature>
<gene>
    <name evidence="18" type="primary">rip3</name>
    <name evidence="18" type="ORF">Airi01_096910</name>
</gene>
<evidence type="ECO:0000313" key="18">
    <source>
        <dbReference type="EMBL" id="GLY81424.1"/>
    </source>
</evidence>
<evidence type="ECO:0000256" key="11">
    <source>
        <dbReference type="ARBA" id="ARBA00023049"/>
    </source>
</evidence>
<evidence type="ECO:0000256" key="5">
    <source>
        <dbReference type="ARBA" id="ARBA00022692"/>
    </source>
</evidence>
<feature type="transmembrane region" description="Helical" evidence="14">
    <location>
        <begin position="161"/>
        <end position="182"/>
    </location>
</feature>
<keyword evidence="10 14" id="KW-1133">Transmembrane helix</keyword>
<dbReference type="CDD" id="cd06164">
    <property type="entry name" value="S2P-M50_SpoIVFB_CBS"/>
    <property type="match status" value="1"/>
</dbReference>
<evidence type="ECO:0000256" key="13">
    <source>
        <dbReference type="ARBA" id="ARBA00023136"/>
    </source>
</evidence>
<dbReference type="Proteomes" id="UP001165135">
    <property type="component" value="Unassembled WGS sequence"/>
</dbReference>
<feature type="domain" description="Peptidase M50" evidence="17">
    <location>
        <begin position="78"/>
        <end position="149"/>
    </location>
</feature>
<dbReference type="InterPro" id="IPR016483">
    <property type="entry name" value="UCP006404_Pept_M50_CBS"/>
</dbReference>
<keyword evidence="11 14" id="KW-0482">Metalloprotease</keyword>
<comment type="similarity">
    <text evidence="2 14">Belongs to the peptidase M50B family.</text>
</comment>
<protein>
    <recommendedName>
        <fullName evidence="14">Zinc metalloprotease</fullName>
    </recommendedName>
</protein>
<dbReference type="GO" id="GO:0006508">
    <property type="term" value="P:proteolysis"/>
    <property type="evidence" value="ECO:0007669"/>
    <property type="project" value="UniProtKB-KW"/>
</dbReference>
<evidence type="ECO:0000256" key="3">
    <source>
        <dbReference type="ARBA" id="ARBA00022475"/>
    </source>
</evidence>
<evidence type="ECO:0000256" key="6">
    <source>
        <dbReference type="ARBA" id="ARBA00022723"/>
    </source>
</evidence>
<feature type="binding site" evidence="16">
    <location>
        <position position="93"/>
    </location>
    <ligand>
        <name>Zn(2+)</name>
        <dbReference type="ChEBI" id="CHEBI:29105"/>
        <note>catalytic</note>
    </ligand>
</feature>
<reference evidence="18" key="1">
    <citation type="submission" date="2023-03" db="EMBL/GenBank/DDBJ databases">
        <title>Actinoallomurus iriomotensis NBRC 103681.</title>
        <authorList>
            <person name="Ichikawa N."/>
            <person name="Sato H."/>
            <person name="Tonouchi N."/>
        </authorList>
    </citation>
    <scope>NUCLEOTIDE SEQUENCE</scope>
    <source>
        <strain evidence="18">NBRC 103681</strain>
    </source>
</reference>
<evidence type="ECO:0000256" key="2">
    <source>
        <dbReference type="ARBA" id="ARBA00007931"/>
    </source>
</evidence>
<keyword evidence="12" id="KW-0129">CBS domain</keyword>
<feature type="binding site" evidence="16">
    <location>
        <position position="188"/>
    </location>
    <ligand>
        <name>Zn(2+)</name>
        <dbReference type="ChEBI" id="CHEBI:29105"/>
        <note>catalytic</note>
    </ligand>
</feature>
<evidence type="ECO:0000256" key="12">
    <source>
        <dbReference type="ARBA" id="ARBA00023122"/>
    </source>
</evidence>
<evidence type="ECO:0000256" key="4">
    <source>
        <dbReference type="ARBA" id="ARBA00022670"/>
    </source>
</evidence>
<evidence type="ECO:0000256" key="16">
    <source>
        <dbReference type="PIRSR" id="PIRSR006404-2"/>
    </source>
</evidence>
<feature type="domain" description="Peptidase M50" evidence="17">
    <location>
        <begin position="162"/>
        <end position="219"/>
    </location>
</feature>
<organism evidence="18 19">
    <name type="scientific">Actinoallomurus iriomotensis</name>
    <dbReference type="NCBI Taxonomy" id="478107"/>
    <lineage>
        <taxon>Bacteria</taxon>
        <taxon>Bacillati</taxon>
        <taxon>Actinomycetota</taxon>
        <taxon>Actinomycetes</taxon>
        <taxon>Streptosporangiales</taxon>
        <taxon>Thermomonosporaceae</taxon>
        <taxon>Actinoallomurus</taxon>
    </lineage>
</organism>
<dbReference type="PANTHER" id="PTHR39188:SF3">
    <property type="entry name" value="STAGE IV SPORULATION PROTEIN FB"/>
    <property type="match status" value="1"/>
</dbReference>
<evidence type="ECO:0000256" key="8">
    <source>
        <dbReference type="ARBA" id="ARBA00022801"/>
    </source>
</evidence>
<dbReference type="AlphaFoldDB" id="A0A9W6RT97"/>
<evidence type="ECO:0000256" key="15">
    <source>
        <dbReference type="PIRSR" id="PIRSR006404-1"/>
    </source>
</evidence>
<dbReference type="InterPro" id="IPR008915">
    <property type="entry name" value="Peptidase_M50"/>
</dbReference>
<evidence type="ECO:0000256" key="14">
    <source>
        <dbReference type="PIRNR" id="PIRNR006404"/>
    </source>
</evidence>
<keyword evidence="7" id="KW-0677">Repeat</keyword>
<dbReference type="GO" id="GO:0008237">
    <property type="term" value="F:metallopeptidase activity"/>
    <property type="evidence" value="ECO:0007669"/>
    <property type="project" value="UniProtKB-UniRule"/>
</dbReference>
<keyword evidence="4 14" id="KW-0645">Protease</keyword>
<dbReference type="PIRSF" id="PIRSF006404">
    <property type="entry name" value="UCP006404_Pept_M50_CBS"/>
    <property type="match status" value="1"/>
</dbReference>
<keyword evidence="6 14" id="KW-0479">Metal-binding</keyword>
<dbReference type="EMBL" id="BSTJ01000019">
    <property type="protein sequence ID" value="GLY81424.1"/>
    <property type="molecule type" value="Genomic_DNA"/>
</dbReference>
<dbReference type="GO" id="GO:0046872">
    <property type="term" value="F:metal ion binding"/>
    <property type="evidence" value="ECO:0007669"/>
    <property type="project" value="UniProtKB-UniRule"/>
</dbReference>
<dbReference type="GO" id="GO:0005886">
    <property type="term" value="C:plasma membrane"/>
    <property type="evidence" value="ECO:0007669"/>
    <property type="project" value="UniProtKB-SubCell"/>
</dbReference>
<dbReference type="SUPFAM" id="SSF54631">
    <property type="entry name" value="CBS-domain pair"/>
    <property type="match status" value="1"/>
</dbReference>
<feature type="transmembrane region" description="Helical" evidence="14">
    <location>
        <begin position="130"/>
        <end position="149"/>
    </location>
</feature>
<keyword evidence="3 14" id="KW-1003">Cell membrane</keyword>
<keyword evidence="5 14" id="KW-0812">Transmembrane</keyword>
<keyword evidence="9 14" id="KW-0862">Zinc</keyword>
<feature type="transmembrane region" description="Helical" evidence="14">
    <location>
        <begin position="70"/>
        <end position="89"/>
    </location>
</feature>
<dbReference type="PANTHER" id="PTHR39188">
    <property type="entry name" value="MEMBRANE-ASSOCIATED ZINC METALLOPROTEASE M50B"/>
    <property type="match status" value="1"/>
</dbReference>
<proteinExistence type="inferred from homology"/>
<feature type="transmembrane region" description="Helical" evidence="14">
    <location>
        <begin position="32"/>
        <end position="58"/>
    </location>
</feature>
<feature type="transmembrane region" description="Helical" evidence="14">
    <location>
        <begin position="101"/>
        <end position="118"/>
    </location>
</feature>
<feature type="binding site" evidence="16">
    <location>
        <position position="89"/>
    </location>
    <ligand>
        <name>Zn(2+)</name>
        <dbReference type="ChEBI" id="CHEBI:29105"/>
        <note>catalytic</note>
    </ligand>
</feature>